<accession>A0AAN6ZX06</accession>
<dbReference type="AlphaFoldDB" id="A0AAN6ZX06"/>
<comment type="caution">
    <text evidence="2">The sequence shown here is derived from an EMBL/GenBank/DDBJ whole genome shotgun (WGS) entry which is preliminary data.</text>
</comment>
<evidence type="ECO:0000256" key="1">
    <source>
        <dbReference type="SAM" id="MobiDB-lite"/>
    </source>
</evidence>
<sequence>MALAKPAATGGTGSSVPDPYHKVVAPCIKIALSLIRSKEGLASLVNVGQRTLQELKPHNRGSCAEPSELPSWAKSFNDQLSRKFVNVDVPERGVDGEARFVPSRWDKNAGKWAPDRAGRMNLREYGWTRSPRGGGGQAVRDVRNRFAFNTGLGIARGLVHCFFYTLAPFAKEARLKNGDVAQIWEGLTFGGQLMTEEEIQHKPSPYGRMFEHLWLVKPPGNMAGRIELPAALGASSFHDFKLPLKTIGSGTPVEELRKRGSTNAPAGASSGGAVASTSTSRGAVVAGSGSAGHLAGQSAPVQPSPGKGLKGAATSTSGRVASN</sequence>
<reference evidence="2" key="2">
    <citation type="submission" date="2023-05" db="EMBL/GenBank/DDBJ databases">
        <authorList>
            <consortium name="Lawrence Berkeley National Laboratory"/>
            <person name="Steindorff A."/>
            <person name="Hensen N."/>
            <person name="Bonometti L."/>
            <person name="Westerberg I."/>
            <person name="Brannstrom I.O."/>
            <person name="Guillou S."/>
            <person name="Cros-Aarteil S."/>
            <person name="Calhoun S."/>
            <person name="Haridas S."/>
            <person name="Kuo A."/>
            <person name="Mondo S."/>
            <person name="Pangilinan J."/>
            <person name="Riley R."/>
            <person name="Labutti K."/>
            <person name="Andreopoulos B."/>
            <person name="Lipzen A."/>
            <person name="Chen C."/>
            <person name="Yanf M."/>
            <person name="Daum C."/>
            <person name="Ng V."/>
            <person name="Clum A."/>
            <person name="Ohm R."/>
            <person name="Martin F."/>
            <person name="Silar P."/>
            <person name="Natvig D."/>
            <person name="Lalanne C."/>
            <person name="Gautier V."/>
            <person name="Ament-Velasquez S.L."/>
            <person name="Kruys A."/>
            <person name="Hutchinson M.I."/>
            <person name="Powell A.J."/>
            <person name="Barry K."/>
            <person name="Miller A.N."/>
            <person name="Grigoriev I.V."/>
            <person name="Debuchy R."/>
            <person name="Gladieux P."/>
            <person name="Thoren M.H."/>
            <person name="Johannesson H."/>
        </authorList>
    </citation>
    <scope>NUCLEOTIDE SEQUENCE</scope>
    <source>
        <strain evidence="2">CBS 538.74</strain>
    </source>
</reference>
<dbReference type="EMBL" id="MU856941">
    <property type="protein sequence ID" value="KAK4153428.1"/>
    <property type="molecule type" value="Genomic_DNA"/>
</dbReference>
<name>A0AAN6ZX06_9PEZI</name>
<proteinExistence type="predicted"/>
<keyword evidence="3" id="KW-1185">Reference proteome</keyword>
<feature type="compositionally biased region" description="Polar residues" evidence="1">
    <location>
        <begin position="313"/>
        <end position="323"/>
    </location>
</feature>
<organism evidence="2 3">
    <name type="scientific">Chaetomidium leptoderma</name>
    <dbReference type="NCBI Taxonomy" id="669021"/>
    <lineage>
        <taxon>Eukaryota</taxon>
        <taxon>Fungi</taxon>
        <taxon>Dikarya</taxon>
        <taxon>Ascomycota</taxon>
        <taxon>Pezizomycotina</taxon>
        <taxon>Sordariomycetes</taxon>
        <taxon>Sordariomycetidae</taxon>
        <taxon>Sordariales</taxon>
        <taxon>Chaetomiaceae</taxon>
        <taxon>Chaetomidium</taxon>
    </lineage>
</organism>
<feature type="compositionally biased region" description="Low complexity" evidence="1">
    <location>
        <begin position="261"/>
        <end position="299"/>
    </location>
</feature>
<evidence type="ECO:0000313" key="2">
    <source>
        <dbReference type="EMBL" id="KAK4153428.1"/>
    </source>
</evidence>
<feature type="region of interest" description="Disordered" evidence="1">
    <location>
        <begin position="255"/>
        <end position="323"/>
    </location>
</feature>
<dbReference type="Proteomes" id="UP001302745">
    <property type="component" value="Unassembled WGS sequence"/>
</dbReference>
<protein>
    <submittedName>
        <fullName evidence="2">Uncharacterized protein</fullName>
    </submittedName>
</protein>
<gene>
    <name evidence="2" type="ORF">C8A00DRAFT_33858</name>
</gene>
<reference evidence="2" key="1">
    <citation type="journal article" date="2023" name="Mol. Phylogenet. Evol.">
        <title>Genome-scale phylogeny and comparative genomics of the fungal order Sordariales.</title>
        <authorList>
            <person name="Hensen N."/>
            <person name="Bonometti L."/>
            <person name="Westerberg I."/>
            <person name="Brannstrom I.O."/>
            <person name="Guillou S."/>
            <person name="Cros-Aarteil S."/>
            <person name="Calhoun S."/>
            <person name="Haridas S."/>
            <person name="Kuo A."/>
            <person name="Mondo S."/>
            <person name="Pangilinan J."/>
            <person name="Riley R."/>
            <person name="LaButti K."/>
            <person name="Andreopoulos B."/>
            <person name="Lipzen A."/>
            <person name="Chen C."/>
            <person name="Yan M."/>
            <person name="Daum C."/>
            <person name="Ng V."/>
            <person name="Clum A."/>
            <person name="Steindorff A."/>
            <person name="Ohm R.A."/>
            <person name="Martin F."/>
            <person name="Silar P."/>
            <person name="Natvig D.O."/>
            <person name="Lalanne C."/>
            <person name="Gautier V."/>
            <person name="Ament-Velasquez S.L."/>
            <person name="Kruys A."/>
            <person name="Hutchinson M.I."/>
            <person name="Powell A.J."/>
            <person name="Barry K."/>
            <person name="Miller A.N."/>
            <person name="Grigoriev I.V."/>
            <person name="Debuchy R."/>
            <person name="Gladieux P."/>
            <person name="Hiltunen Thoren M."/>
            <person name="Johannesson H."/>
        </authorList>
    </citation>
    <scope>NUCLEOTIDE SEQUENCE</scope>
    <source>
        <strain evidence="2">CBS 538.74</strain>
    </source>
</reference>
<evidence type="ECO:0000313" key="3">
    <source>
        <dbReference type="Proteomes" id="UP001302745"/>
    </source>
</evidence>